<dbReference type="SMART" id="SM00249">
    <property type="entry name" value="PHD"/>
    <property type="match status" value="1"/>
</dbReference>
<evidence type="ECO:0000256" key="9">
    <source>
        <dbReference type="PROSITE-ProRule" id="PRU00146"/>
    </source>
</evidence>
<organism evidence="12 13">
    <name type="scientific">Acyrthosiphon pisum</name>
    <name type="common">Pea aphid</name>
    <dbReference type="NCBI Taxonomy" id="7029"/>
    <lineage>
        <taxon>Eukaryota</taxon>
        <taxon>Metazoa</taxon>
        <taxon>Ecdysozoa</taxon>
        <taxon>Arthropoda</taxon>
        <taxon>Hexapoda</taxon>
        <taxon>Insecta</taxon>
        <taxon>Pterygota</taxon>
        <taxon>Neoptera</taxon>
        <taxon>Paraneoptera</taxon>
        <taxon>Hemiptera</taxon>
        <taxon>Sternorrhyncha</taxon>
        <taxon>Aphidomorpha</taxon>
        <taxon>Aphidoidea</taxon>
        <taxon>Aphididae</taxon>
        <taxon>Macrosiphini</taxon>
        <taxon>Acyrthosiphon</taxon>
    </lineage>
</organism>
<reference evidence="13" key="1">
    <citation type="submission" date="2010-06" db="EMBL/GenBank/DDBJ databases">
        <authorList>
            <person name="Jiang H."/>
            <person name="Abraham K."/>
            <person name="Ali S."/>
            <person name="Alsbrooks S.L."/>
            <person name="Anim B.N."/>
            <person name="Anosike U.S."/>
            <person name="Attaway T."/>
            <person name="Bandaranaike D.P."/>
            <person name="Battles P.K."/>
            <person name="Bell S.N."/>
            <person name="Bell A.V."/>
            <person name="Beltran B."/>
            <person name="Bickham C."/>
            <person name="Bustamante Y."/>
            <person name="Caleb T."/>
            <person name="Canada A."/>
            <person name="Cardenas V."/>
            <person name="Carter K."/>
            <person name="Chacko J."/>
            <person name="Chandrabose M.N."/>
            <person name="Chavez D."/>
            <person name="Chavez A."/>
            <person name="Chen L."/>
            <person name="Chu H.-S."/>
            <person name="Claassen K.J."/>
            <person name="Cockrell R."/>
            <person name="Collins M."/>
            <person name="Cooper J.A."/>
            <person name="Cree A."/>
            <person name="Curry S.M."/>
            <person name="Da Y."/>
            <person name="Dao M.D."/>
            <person name="Das B."/>
            <person name="Davila M.-L."/>
            <person name="Davy-Carroll L."/>
            <person name="Denson S."/>
            <person name="Dinh H."/>
            <person name="Ebong V.E."/>
            <person name="Edwards J.R."/>
            <person name="Egan A."/>
            <person name="El-Daye J."/>
            <person name="Escobedo L."/>
            <person name="Fernandez S."/>
            <person name="Fernando P.R."/>
            <person name="Flagg N."/>
            <person name="Forbes L.D."/>
            <person name="Fowler R.G."/>
            <person name="Fu Q."/>
            <person name="Gabisi R.A."/>
            <person name="Ganer J."/>
            <person name="Garbino Pronczuk A."/>
            <person name="Garcia R.M."/>
            <person name="Garner T."/>
            <person name="Garrett T.E."/>
            <person name="Gonzalez D.A."/>
            <person name="Hamid H."/>
            <person name="Hawkins E.S."/>
            <person name="Hirani K."/>
            <person name="Hogues M.E."/>
            <person name="Hollins B."/>
            <person name="Hsiao C.-H."/>
            <person name="Jabil R."/>
            <person name="James M.L."/>
            <person name="Jhangiani S.N."/>
            <person name="Johnson B."/>
            <person name="Johnson Q."/>
            <person name="Joshi V."/>
            <person name="Kalu J.B."/>
            <person name="Kam C."/>
            <person name="Kashfia A."/>
            <person name="Keebler J."/>
            <person name="Kisamo H."/>
            <person name="Kovar C.L."/>
            <person name="Lago L.A."/>
            <person name="Lai C.-Y."/>
            <person name="Laidlaw J."/>
            <person name="Lara F."/>
            <person name="Le T.-K."/>
            <person name="Lee S.L."/>
            <person name="Legall F.H."/>
            <person name="Lemon S.J."/>
            <person name="Lewis L.R."/>
            <person name="Li B."/>
            <person name="Liu Y."/>
            <person name="Liu Y.-S."/>
            <person name="Lopez J."/>
            <person name="Lozado R.J."/>
            <person name="Lu J."/>
            <person name="Madu R.C."/>
            <person name="Maheshwari M."/>
            <person name="Maheshwari R."/>
            <person name="Malloy K."/>
            <person name="Martinez E."/>
            <person name="Mathew T."/>
            <person name="Mercado I.C."/>
            <person name="Mercado C."/>
            <person name="Meyer B."/>
            <person name="Montgomery K."/>
            <person name="Morgan M.B."/>
            <person name="Munidasa M."/>
            <person name="Nazareth L.V."/>
            <person name="Nelson J."/>
            <person name="Ng B.M."/>
            <person name="Nguyen N.B."/>
            <person name="Nguyen P.Q."/>
            <person name="Nguyen T."/>
            <person name="Obregon M."/>
            <person name="Okwuonu G.O."/>
            <person name="Onwere C.G."/>
            <person name="Orozco G."/>
            <person name="Parra A."/>
            <person name="Patel S."/>
            <person name="Patil S."/>
            <person name="Perez A."/>
            <person name="Perez Y."/>
            <person name="Pham C."/>
            <person name="Primus E.L."/>
            <person name="Pu L.-L."/>
            <person name="Puazo M."/>
            <person name="Qin X."/>
            <person name="Quiroz J.B."/>
            <person name="Reese J."/>
            <person name="Richards S."/>
            <person name="Rives C.M."/>
            <person name="Robberts R."/>
            <person name="Ruiz S.J."/>
            <person name="Ruiz M.J."/>
            <person name="Santibanez J."/>
            <person name="Schneider B.W."/>
            <person name="Sisson I."/>
            <person name="Smith M."/>
            <person name="Sodergren E."/>
            <person name="Song X.-Z."/>
            <person name="Song B.B."/>
            <person name="Summersgill H."/>
            <person name="Thelus R."/>
            <person name="Thornton R.D."/>
            <person name="Trejos Z.Y."/>
            <person name="Usmani K."/>
            <person name="Vattathil S."/>
            <person name="Villasana D."/>
            <person name="Walker D.L."/>
            <person name="Wang S."/>
            <person name="Wang K."/>
            <person name="White C.S."/>
            <person name="Williams A.C."/>
            <person name="Williamson J."/>
            <person name="Wilson K."/>
            <person name="Woghiren I.O."/>
            <person name="Woodworth J.R."/>
            <person name="Worley K.C."/>
            <person name="Wright R.A."/>
            <person name="Wu W."/>
            <person name="Young L."/>
            <person name="Zhang L."/>
            <person name="Zhang J."/>
            <person name="Zhu Y."/>
            <person name="Muzny D.M."/>
            <person name="Weinstock G."/>
            <person name="Gibbs R.A."/>
        </authorList>
    </citation>
    <scope>NUCLEOTIDE SEQUENCE [LARGE SCALE GENOMIC DNA]</scope>
    <source>
        <strain evidence="13">LSR1</strain>
    </source>
</reference>
<feature type="binding site" evidence="8">
    <location>
        <position position="144"/>
    </location>
    <ligand>
        <name>Zn(2+)</name>
        <dbReference type="ChEBI" id="CHEBI:29105"/>
        <label>2</label>
    </ligand>
</feature>
<feature type="binding site" evidence="8">
    <location>
        <position position="131"/>
    </location>
    <ligand>
        <name>Zn(2+)</name>
        <dbReference type="ChEBI" id="CHEBI:29105"/>
        <label>1</label>
    </ligand>
</feature>
<feature type="site" description="Histone H3K4me3 binding" evidence="7">
    <location>
        <position position="126"/>
    </location>
</feature>
<dbReference type="InterPro" id="IPR001965">
    <property type="entry name" value="Znf_PHD"/>
</dbReference>
<feature type="binding site" evidence="8">
    <location>
        <position position="106"/>
    </location>
    <ligand>
        <name>Zn(2+)</name>
        <dbReference type="ChEBI" id="CHEBI:29105"/>
        <label>1</label>
    </ligand>
</feature>
<dbReference type="PROSITE" id="PS50016">
    <property type="entry name" value="ZF_PHD_2"/>
    <property type="match status" value="1"/>
</dbReference>
<dbReference type="AlphaFoldDB" id="A0A8R2JMC3"/>
<evidence type="ECO:0000313" key="13">
    <source>
        <dbReference type="Proteomes" id="UP000007819"/>
    </source>
</evidence>
<feature type="domain" description="PHD-type" evidence="11">
    <location>
        <begin position="101"/>
        <end position="150"/>
    </location>
</feature>
<dbReference type="EnsemblMetazoa" id="XM_029486353.1">
    <property type="protein sequence ID" value="XP_029342213.1"/>
    <property type="gene ID" value="LOC115033561"/>
</dbReference>
<dbReference type="GO" id="GO:0005634">
    <property type="term" value="C:nucleus"/>
    <property type="evidence" value="ECO:0007669"/>
    <property type="project" value="UniProtKB-SubCell"/>
</dbReference>
<feature type="binding site" evidence="8">
    <location>
        <position position="117"/>
    </location>
    <ligand>
        <name>Zn(2+)</name>
        <dbReference type="ChEBI" id="CHEBI:29105"/>
        <label>2</label>
    </ligand>
</feature>
<evidence type="ECO:0000259" key="11">
    <source>
        <dbReference type="PROSITE" id="PS50016"/>
    </source>
</evidence>
<evidence type="ECO:0000256" key="1">
    <source>
        <dbReference type="ARBA" id="ARBA00004123"/>
    </source>
</evidence>
<dbReference type="SUPFAM" id="SSF57903">
    <property type="entry name" value="FYVE/PHD zinc finger"/>
    <property type="match status" value="1"/>
</dbReference>
<keyword evidence="3 8" id="KW-0479">Metal-binding</keyword>
<dbReference type="PANTHER" id="PTHR10333:SF89">
    <property type="entry name" value="INHIBITOR OF GROWTH PROTEIN"/>
    <property type="match status" value="1"/>
</dbReference>
<keyword evidence="5 8" id="KW-0862">Zinc</keyword>
<dbReference type="GO" id="GO:0008270">
    <property type="term" value="F:zinc ion binding"/>
    <property type="evidence" value="ECO:0007669"/>
    <property type="project" value="UniProtKB-KW"/>
</dbReference>
<name>A0A8R2JMC3_ACYPI</name>
<feature type="binding site" evidence="8">
    <location>
        <position position="128"/>
    </location>
    <ligand>
        <name>Zn(2+)</name>
        <dbReference type="ChEBI" id="CHEBI:29105"/>
        <label>1</label>
    </ligand>
</feature>
<dbReference type="InterPro" id="IPR013083">
    <property type="entry name" value="Znf_RING/FYVE/PHD"/>
</dbReference>
<dbReference type="PANTHER" id="PTHR10333">
    <property type="entry name" value="INHIBITOR OF GROWTH PROTEIN"/>
    <property type="match status" value="1"/>
</dbReference>
<feature type="binding site" evidence="8">
    <location>
        <position position="122"/>
    </location>
    <ligand>
        <name>Zn(2+)</name>
        <dbReference type="ChEBI" id="CHEBI:29105"/>
        <label>2</label>
    </ligand>
</feature>
<evidence type="ECO:0000256" key="2">
    <source>
        <dbReference type="ARBA" id="ARBA00010210"/>
    </source>
</evidence>
<evidence type="ECO:0000256" key="8">
    <source>
        <dbReference type="PIRSR" id="PIRSR628651-51"/>
    </source>
</evidence>
<dbReference type="InterPro" id="IPR011011">
    <property type="entry name" value="Znf_FYVE_PHD"/>
</dbReference>
<dbReference type="KEGG" id="api:115033561"/>
<dbReference type="InterPro" id="IPR028651">
    <property type="entry name" value="ING_fam"/>
</dbReference>
<protein>
    <recommendedName>
        <fullName evidence="11">PHD-type domain-containing protein</fullName>
    </recommendedName>
</protein>
<feature type="site" description="Histone H3K4me3 binding" evidence="7">
    <location>
        <position position="103"/>
    </location>
</feature>
<reference evidence="12" key="2">
    <citation type="submission" date="2022-06" db="UniProtKB">
        <authorList>
            <consortium name="EnsemblMetazoa"/>
        </authorList>
    </citation>
    <scope>IDENTIFICATION</scope>
</reference>
<dbReference type="PROSITE" id="PS01359">
    <property type="entry name" value="ZF_PHD_1"/>
    <property type="match status" value="1"/>
</dbReference>
<keyword evidence="6" id="KW-0539">Nucleus</keyword>
<evidence type="ECO:0000256" key="6">
    <source>
        <dbReference type="ARBA" id="ARBA00023242"/>
    </source>
</evidence>
<evidence type="ECO:0000256" key="10">
    <source>
        <dbReference type="SAM" id="MobiDB-lite"/>
    </source>
</evidence>
<dbReference type="Gene3D" id="3.30.40.10">
    <property type="entry name" value="Zinc/RING finger domain, C3HC4 (zinc finger)"/>
    <property type="match status" value="1"/>
</dbReference>
<feature type="binding site" evidence="8">
    <location>
        <position position="104"/>
    </location>
    <ligand>
        <name>Zn(2+)</name>
        <dbReference type="ChEBI" id="CHEBI:29105"/>
        <label>1</label>
    </ligand>
</feature>
<dbReference type="GO" id="GO:0045893">
    <property type="term" value="P:positive regulation of DNA-templated transcription"/>
    <property type="evidence" value="ECO:0007669"/>
    <property type="project" value="TreeGrafter"/>
</dbReference>
<dbReference type="InterPro" id="IPR019786">
    <property type="entry name" value="Zinc_finger_PHD-type_CS"/>
</dbReference>
<dbReference type="CDD" id="cd15584">
    <property type="entry name" value="PHD_ING1_2"/>
    <property type="match status" value="1"/>
</dbReference>
<evidence type="ECO:0000256" key="7">
    <source>
        <dbReference type="PIRSR" id="PIRSR628651-50"/>
    </source>
</evidence>
<dbReference type="FunFam" id="3.30.40.10:FF:000021">
    <property type="entry name" value="Inhibitor of growth 2b"/>
    <property type="match status" value="1"/>
</dbReference>
<dbReference type="InterPro" id="IPR019787">
    <property type="entry name" value="Znf_PHD-finger"/>
</dbReference>
<feature type="site" description="Histone H3K4me3 binding" evidence="7">
    <location>
        <position position="114"/>
    </location>
</feature>
<comment type="subcellular location">
    <subcellularLocation>
        <location evidence="1">Nucleus</location>
    </subcellularLocation>
</comment>
<feature type="region of interest" description="Disordered" evidence="10">
    <location>
        <begin position="1"/>
        <end position="21"/>
    </location>
</feature>
<sequence>MDDVENEDLGNYNRQDNYPDNDIVYGNDKTMDAGCSENINNQGIKSIILPGKVRTCGRPKGAILTTIGLRRPRTKRTLAQKPETKIQKKGNRDIAVDPDEPTYCLCVQISYGEMICCDNDSCPIEWFHFSCVSLLTKPKGKWFCPRCRGDRPNKIKPKA</sequence>
<accession>A0A8R2JMC3</accession>
<dbReference type="Proteomes" id="UP000007819">
    <property type="component" value="Chromosome X"/>
</dbReference>
<feature type="site" description="Histone H3K4me3 binding" evidence="7">
    <location>
        <position position="118"/>
    </location>
</feature>
<proteinExistence type="inferred from homology"/>
<dbReference type="GeneID" id="115033561"/>
<evidence type="ECO:0000313" key="12">
    <source>
        <dbReference type="EnsemblMetazoa" id="XP_029342213.1"/>
    </source>
</evidence>
<keyword evidence="13" id="KW-1185">Reference proteome</keyword>
<evidence type="ECO:0000256" key="4">
    <source>
        <dbReference type="ARBA" id="ARBA00022771"/>
    </source>
</evidence>
<evidence type="ECO:0000256" key="5">
    <source>
        <dbReference type="ARBA" id="ARBA00022833"/>
    </source>
</evidence>
<keyword evidence="4 9" id="KW-0863">Zinc-finger</keyword>
<feature type="binding site" evidence="8">
    <location>
        <position position="147"/>
    </location>
    <ligand>
        <name>Zn(2+)</name>
        <dbReference type="ChEBI" id="CHEBI:29105"/>
        <label>2</label>
    </ligand>
</feature>
<dbReference type="InterPro" id="IPR028643">
    <property type="entry name" value="ING1_PHD_Znf"/>
</dbReference>
<evidence type="ECO:0000256" key="3">
    <source>
        <dbReference type="ARBA" id="ARBA00022723"/>
    </source>
</evidence>
<dbReference type="OrthoDB" id="124789at2759"/>
<dbReference type="RefSeq" id="XP_029342213.1">
    <property type="nucleotide sequence ID" value="XM_029486353.1"/>
</dbReference>
<comment type="similarity">
    <text evidence="2">Belongs to the ING family.</text>
</comment>